<proteinExistence type="predicted"/>
<dbReference type="EMBL" id="KQ416371">
    <property type="protein sequence ID" value="KOF97230.1"/>
    <property type="molecule type" value="Genomic_DNA"/>
</dbReference>
<gene>
    <name evidence="1" type="ORF">OCBIM_22030821mg</name>
</gene>
<evidence type="ECO:0000313" key="1">
    <source>
        <dbReference type="EMBL" id="KOF97230.1"/>
    </source>
</evidence>
<reference evidence="1" key="1">
    <citation type="submission" date="2015-07" db="EMBL/GenBank/DDBJ databases">
        <title>MeaNS - Measles Nucleotide Surveillance Program.</title>
        <authorList>
            <person name="Tran T."/>
            <person name="Druce J."/>
        </authorList>
    </citation>
    <scope>NUCLEOTIDE SEQUENCE</scope>
    <source>
        <strain evidence="1">UCB-OBI-ISO-001</strain>
        <tissue evidence="1">Gonad</tissue>
    </source>
</reference>
<name>A0A0L8I877_OCTBM</name>
<accession>A0A0L8I877</accession>
<organism evidence="1">
    <name type="scientific">Octopus bimaculoides</name>
    <name type="common">California two-spotted octopus</name>
    <dbReference type="NCBI Taxonomy" id="37653"/>
    <lineage>
        <taxon>Eukaryota</taxon>
        <taxon>Metazoa</taxon>
        <taxon>Spiralia</taxon>
        <taxon>Lophotrochozoa</taxon>
        <taxon>Mollusca</taxon>
        <taxon>Cephalopoda</taxon>
        <taxon>Coleoidea</taxon>
        <taxon>Octopodiformes</taxon>
        <taxon>Octopoda</taxon>
        <taxon>Incirrata</taxon>
        <taxon>Octopodidae</taxon>
        <taxon>Octopus</taxon>
    </lineage>
</organism>
<dbReference type="AlphaFoldDB" id="A0A0L8I877"/>
<dbReference type="PANTHER" id="PTHR47027">
    <property type="entry name" value="REVERSE TRANSCRIPTASE DOMAIN-CONTAINING PROTEIN"/>
    <property type="match status" value="1"/>
</dbReference>
<evidence type="ECO:0008006" key="2">
    <source>
        <dbReference type="Google" id="ProtNLM"/>
    </source>
</evidence>
<sequence>MVVDWIMRRVTADKRTGIQWSFDKQLEDLDYPDDICLLSHKQQHAQEKLYSVAEAEKTGVQINIKKTEVMSVNNRQQDPLRLYQVDIKDVDRFCLHGLYS</sequence>
<dbReference type="PANTHER" id="PTHR47027:SF20">
    <property type="entry name" value="REVERSE TRANSCRIPTASE-LIKE PROTEIN WITH RNA-DIRECTED DNA POLYMERASE DOMAIN"/>
    <property type="match status" value="1"/>
</dbReference>
<protein>
    <recommendedName>
        <fullName evidence="2">Reverse transcriptase domain-containing protein</fullName>
    </recommendedName>
</protein>